<protein>
    <recommendedName>
        <fullName evidence="2">J domain-containing protein</fullName>
    </recommendedName>
</protein>
<evidence type="ECO:0000256" key="1">
    <source>
        <dbReference type="ARBA" id="ARBA00023186"/>
    </source>
</evidence>
<dbReference type="CDD" id="cd10747">
    <property type="entry name" value="DnaJ_C"/>
    <property type="match status" value="1"/>
</dbReference>
<proteinExistence type="predicted"/>
<dbReference type="FunFam" id="1.10.287.110:FF:000033">
    <property type="entry name" value="dnaJ homolog subfamily B member 13"/>
    <property type="match status" value="1"/>
</dbReference>
<name>A0A6G0TFH4_APHGL</name>
<dbReference type="InterPro" id="IPR001623">
    <property type="entry name" value="DnaJ_domain"/>
</dbReference>
<organism evidence="3 4">
    <name type="scientific">Aphis glycines</name>
    <name type="common">Soybean aphid</name>
    <dbReference type="NCBI Taxonomy" id="307491"/>
    <lineage>
        <taxon>Eukaryota</taxon>
        <taxon>Metazoa</taxon>
        <taxon>Ecdysozoa</taxon>
        <taxon>Arthropoda</taxon>
        <taxon>Hexapoda</taxon>
        <taxon>Insecta</taxon>
        <taxon>Pterygota</taxon>
        <taxon>Neoptera</taxon>
        <taxon>Paraneoptera</taxon>
        <taxon>Hemiptera</taxon>
        <taxon>Sternorrhyncha</taxon>
        <taxon>Aphidomorpha</taxon>
        <taxon>Aphidoidea</taxon>
        <taxon>Aphididae</taxon>
        <taxon>Aphidini</taxon>
        <taxon>Aphis</taxon>
        <taxon>Aphis</taxon>
    </lineage>
</organism>
<dbReference type="Pfam" id="PF01556">
    <property type="entry name" value="DnaJ_C"/>
    <property type="match status" value="1"/>
</dbReference>
<dbReference type="PANTHER" id="PTHR24078">
    <property type="entry name" value="DNAJ HOMOLOG SUBFAMILY C MEMBER"/>
    <property type="match status" value="1"/>
</dbReference>
<gene>
    <name evidence="3" type="ORF">AGLY_010268</name>
</gene>
<accession>A0A6G0TFH4</accession>
<evidence type="ECO:0000313" key="3">
    <source>
        <dbReference type="EMBL" id="KAE9532066.1"/>
    </source>
</evidence>
<evidence type="ECO:0000313" key="4">
    <source>
        <dbReference type="Proteomes" id="UP000475862"/>
    </source>
</evidence>
<dbReference type="GO" id="GO:0005829">
    <property type="term" value="C:cytosol"/>
    <property type="evidence" value="ECO:0007669"/>
    <property type="project" value="TreeGrafter"/>
</dbReference>
<dbReference type="SMART" id="SM00271">
    <property type="entry name" value="DnaJ"/>
    <property type="match status" value="1"/>
</dbReference>
<dbReference type="SUPFAM" id="SSF46565">
    <property type="entry name" value="Chaperone J-domain"/>
    <property type="match status" value="1"/>
</dbReference>
<dbReference type="InterPro" id="IPR008971">
    <property type="entry name" value="HSP40/DnaJ_pept-bd"/>
</dbReference>
<keyword evidence="4" id="KW-1185">Reference proteome</keyword>
<dbReference type="GO" id="GO:0006457">
    <property type="term" value="P:protein folding"/>
    <property type="evidence" value="ECO:0007669"/>
    <property type="project" value="InterPro"/>
</dbReference>
<feature type="domain" description="J" evidence="2">
    <location>
        <begin position="204"/>
        <end position="268"/>
    </location>
</feature>
<comment type="caution">
    <text evidence="3">The sequence shown here is derived from an EMBL/GenBank/DDBJ whole genome shotgun (WGS) entry which is preliminary data.</text>
</comment>
<dbReference type="SUPFAM" id="SSF49493">
    <property type="entry name" value="HSP40/DnaJ peptide-binding domain"/>
    <property type="match status" value="2"/>
</dbReference>
<dbReference type="FunFam" id="2.60.260.20:FF:000026">
    <property type="entry name" value="Uncharacterized protein, isoform B"/>
    <property type="match status" value="1"/>
</dbReference>
<dbReference type="PROSITE" id="PS00636">
    <property type="entry name" value="DNAJ_1"/>
    <property type="match status" value="1"/>
</dbReference>
<dbReference type="InterPro" id="IPR018253">
    <property type="entry name" value="DnaJ_domain_CS"/>
</dbReference>
<sequence length="539" mass="60631">MASKKSMSLAKVKDELVDGVYIRPSKKKIMTSQIVTNDELTNLIQERLANRRTGERTEFANQLARKLIKKLHDQDAKLRKTNGKKRGGLVTQIKDEKSGHLNMKSLKEEVLSESDLIDDFDADNTPPPVIKKQFKKRDPPKMTCKEMAMTIINCKKVLEDKTTLDKKVANKFTCALKSRLAHKLKKKTNASITYNCSKHMMGKDYYQILGVSKGAADDEIKKAYRKLALKYHPDKNKSAGAEEKFKEVAEAYEVLSDKKKRDIYDKYGEDGLKGGAGPGNNANNYSYTFHGDPRATFAQFFGSSNPFGNLFSNSSMFDDEMDFDDGFIRMSHGPPGMGAFRSQSFNVHGSPMGRTKEKAQDPAIEHEVYVSLEDISRGCTKKMKISRRVLQPDGTSKKEDKVLTINIKPGWKSGTKITFQKEGDQAMNRIPSDIVFVIRDKPHPVFKRDGNDIRYTVPISLKQALCGVDVVVPTLTDKKLNLNLKSEVVKPTTVKRFQGYGLPYAKEQSRRGDLLVSFDIKFPETISPAMKAVLCDTLP</sequence>
<keyword evidence="1" id="KW-0143">Chaperone</keyword>
<dbReference type="GO" id="GO:0051087">
    <property type="term" value="F:protein-folding chaperone binding"/>
    <property type="evidence" value="ECO:0007669"/>
    <property type="project" value="TreeGrafter"/>
</dbReference>
<dbReference type="InterPro" id="IPR002939">
    <property type="entry name" value="DnaJ_C"/>
</dbReference>
<evidence type="ECO:0000259" key="2">
    <source>
        <dbReference type="PROSITE" id="PS50076"/>
    </source>
</evidence>
<dbReference type="FunFam" id="2.60.260.20:FF:000002">
    <property type="entry name" value="Dnaj homolog subfamily b member"/>
    <property type="match status" value="1"/>
</dbReference>
<dbReference type="Gene3D" id="2.60.260.20">
    <property type="entry name" value="Urease metallochaperone UreE, N-terminal domain"/>
    <property type="match status" value="2"/>
</dbReference>
<dbReference type="InterPro" id="IPR036869">
    <property type="entry name" value="J_dom_sf"/>
</dbReference>
<dbReference type="PANTHER" id="PTHR24078:SF553">
    <property type="entry name" value="DNAJ HOMOLOG SUBFAMILY B MEMBER 5"/>
    <property type="match status" value="1"/>
</dbReference>
<dbReference type="PROSITE" id="PS50076">
    <property type="entry name" value="DNAJ_2"/>
    <property type="match status" value="1"/>
</dbReference>
<dbReference type="InterPro" id="IPR051339">
    <property type="entry name" value="DnaJ_subfamily_B"/>
</dbReference>
<dbReference type="Gene3D" id="1.10.287.110">
    <property type="entry name" value="DnaJ domain"/>
    <property type="match status" value="1"/>
</dbReference>
<dbReference type="PRINTS" id="PR00625">
    <property type="entry name" value="JDOMAIN"/>
</dbReference>
<dbReference type="GO" id="GO:0051082">
    <property type="term" value="F:unfolded protein binding"/>
    <property type="evidence" value="ECO:0007669"/>
    <property type="project" value="InterPro"/>
</dbReference>
<dbReference type="AlphaFoldDB" id="A0A6G0TFH4"/>
<dbReference type="CDD" id="cd06257">
    <property type="entry name" value="DnaJ"/>
    <property type="match status" value="1"/>
</dbReference>
<reference evidence="3 4" key="1">
    <citation type="submission" date="2019-08" db="EMBL/GenBank/DDBJ databases">
        <title>The genome of the soybean aphid Biotype 1, its phylome, world population structure and adaptation to the North American continent.</title>
        <authorList>
            <person name="Giordano R."/>
            <person name="Donthu R.K."/>
            <person name="Hernandez A.G."/>
            <person name="Wright C.L."/>
            <person name="Zimin A.V."/>
        </authorList>
    </citation>
    <scope>NUCLEOTIDE SEQUENCE [LARGE SCALE GENOMIC DNA]</scope>
    <source>
        <tissue evidence="3">Whole aphids</tissue>
    </source>
</reference>
<dbReference type="Pfam" id="PF00226">
    <property type="entry name" value="DnaJ"/>
    <property type="match status" value="1"/>
</dbReference>
<dbReference type="EMBL" id="VYZN01000040">
    <property type="protein sequence ID" value="KAE9532066.1"/>
    <property type="molecule type" value="Genomic_DNA"/>
</dbReference>
<dbReference type="OrthoDB" id="550424at2759"/>
<dbReference type="Proteomes" id="UP000475862">
    <property type="component" value="Unassembled WGS sequence"/>
</dbReference>